<reference evidence="1" key="1">
    <citation type="journal article" date="2020" name="mSystems">
        <title>Genome- and Community-Level Interaction Insights into Carbon Utilization and Element Cycling Functions of Hydrothermarchaeota in Hydrothermal Sediment.</title>
        <authorList>
            <person name="Zhou Z."/>
            <person name="Liu Y."/>
            <person name="Xu W."/>
            <person name="Pan J."/>
            <person name="Luo Z.H."/>
            <person name="Li M."/>
        </authorList>
    </citation>
    <scope>NUCLEOTIDE SEQUENCE [LARGE SCALE GENOMIC DNA]</scope>
    <source>
        <strain evidence="1">SpSt-618</strain>
        <strain evidence="2">SpSt-657</strain>
    </source>
</reference>
<accession>A0A7J3I6A6</accession>
<dbReference type="EMBL" id="DTBZ01000169">
    <property type="protein sequence ID" value="HGQ19090.1"/>
    <property type="molecule type" value="Genomic_DNA"/>
</dbReference>
<evidence type="ECO:0000313" key="2">
    <source>
        <dbReference type="EMBL" id="HGQ19090.1"/>
    </source>
</evidence>
<dbReference type="AlphaFoldDB" id="A0A7J3I6A6"/>
<name>A0A7J3I6A6_9CREN</name>
<proteinExistence type="predicted"/>
<gene>
    <name evidence="1" type="ORF">ENT87_01090</name>
    <name evidence="2" type="ORF">ENU30_09015</name>
</gene>
<organism evidence="1">
    <name type="scientific">Ignisphaera aggregans</name>
    <dbReference type="NCBI Taxonomy" id="334771"/>
    <lineage>
        <taxon>Archaea</taxon>
        <taxon>Thermoproteota</taxon>
        <taxon>Thermoprotei</taxon>
        <taxon>Desulfurococcales</taxon>
        <taxon>Desulfurococcaceae</taxon>
        <taxon>Ignisphaera</taxon>
    </lineage>
</organism>
<protein>
    <submittedName>
        <fullName evidence="1">Uncharacterized protein</fullName>
    </submittedName>
</protein>
<sequence length="284" mass="31512">MVAVIATASLVTIALQLKYILEVNVRGTVNVKSNVTVIDVDIDIDDRRGEKIVNLGNVYISRGNTIVKADLVSYEGNFTLLLSGELQLDSTTNSYRIAMPCLVAIGEPCYRILMVIPGYDVPLTTEEGVYNATFIMRWYAGGTGRFHLRLLLEHSEALNDSSVLDVETLPCIRVIGIKPEHTDGWIVAQNSTRSYSMLVGRVSPTVAWVWIWIFDTSNTSRRVVTLSVIDELSRGVVVERTIDMFRDGMYWSVLLEVKILTGGGYKLVCTFENVVMSATMESGS</sequence>
<comment type="caution">
    <text evidence="1">The sequence shown here is derived from an EMBL/GenBank/DDBJ whole genome shotgun (WGS) entry which is preliminary data.</text>
</comment>
<dbReference type="EMBL" id="DTAI01000038">
    <property type="protein sequence ID" value="HGN36137.1"/>
    <property type="molecule type" value="Genomic_DNA"/>
</dbReference>
<evidence type="ECO:0000313" key="1">
    <source>
        <dbReference type="EMBL" id="HGN36137.1"/>
    </source>
</evidence>